<dbReference type="InterPro" id="IPR036188">
    <property type="entry name" value="FAD/NAD-bd_sf"/>
</dbReference>
<dbReference type="EMBL" id="MABE01000197">
    <property type="protein sequence ID" value="OUS40951.1"/>
    <property type="molecule type" value="Genomic_DNA"/>
</dbReference>
<evidence type="ECO:0000259" key="1">
    <source>
        <dbReference type="Pfam" id="PF01593"/>
    </source>
</evidence>
<accession>A0A1Y5HUG9</accession>
<dbReference type="Proteomes" id="UP000227088">
    <property type="component" value="Unassembled WGS sequence"/>
</dbReference>
<evidence type="ECO:0000313" key="2">
    <source>
        <dbReference type="EMBL" id="OUS40951.1"/>
    </source>
</evidence>
<evidence type="ECO:0000313" key="3">
    <source>
        <dbReference type="Proteomes" id="UP000227088"/>
    </source>
</evidence>
<sequence>MVKPTLAVIGSGIAGLSAAWLLRDKYQVTLFERHAAPGMGAYAVDVGSENEPNIIDIPLRIITKGYYHELFNLYQTLGVDIERTDHAGAFFTHTGADVFHYKNYNIGKYSFSFLNSPKRLSRTNLMLGMAAIKFFYEIKKINPTLMSDLSFGEFLLEWPHAKPAFVDQVLLPMLSTICTCNVDSIKQYPASLIVDYLACGVAEEGVWKATHGVADIVTRITQGYEVKTHSQIEKIKSREYGVELTLSQGEVFNFDHVVIATQPQHAGPMLAEQHPELAQ</sequence>
<feature type="non-terminal residue" evidence="2">
    <location>
        <position position="279"/>
    </location>
</feature>
<dbReference type="PANTHER" id="PTHR42923:SF17">
    <property type="entry name" value="AMINE OXIDASE DOMAIN-CONTAINING PROTEIN"/>
    <property type="match status" value="1"/>
</dbReference>
<dbReference type="AlphaFoldDB" id="A0A1Y5HUG9"/>
<comment type="caution">
    <text evidence="2">The sequence shown here is derived from an EMBL/GenBank/DDBJ whole genome shotgun (WGS) entry which is preliminary data.</text>
</comment>
<dbReference type="InterPro" id="IPR050464">
    <property type="entry name" value="Zeta_carotene_desat/Oxidored"/>
</dbReference>
<name>A0A1Y5HUG9_OLEAN</name>
<proteinExistence type="predicted"/>
<dbReference type="Pfam" id="PF01593">
    <property type="entry name" value="Amino_oxidase"/>
    <property type="match status" value="1"/>
</dbReference>
<reference evidence="3" key="1">
    <citation type="journal article" date="2017" name="Proc. Natl. Acad. Sci. U.S.A.">
        <title>Simulation of Deepwater Horizon oil plume reveals substrate specialization within a complex community of hydrocarbon degraders.</title>
        <authorList>
            <person name="Hu P."/>
            <person name="Dubinsky E.A."/>
            <person name="Probst A.J."/>
            <person name="Wang J."/>
            <person name="Sieber C.M.K."/>
            <person name="Tom L.M."/>
            <person name="Gardinali P."/>
            <person name="Banfield J.F."/>
            <person name="Atlas R.M."/>
            <person name="Andersen G.L."/>
        </authorList>
    </citation>
    <scope>NUCLEOTIDE SEQUENCE [LARGE SCALE GENOMIC DNA]</scope>
</reference>
<protein>
    <recommendedName>
        <fullName evidence="1">Amine oxidase domain-containing protein</fullName>
    </recommendedName>
</protein>
<dbReference type="PANTHER" id="PTHR42923">
    <property type="entry name" value="PROTOPORPHYRINOGEN OXIDASE"/>
    <property type="match status" value="1"/>
</dbReference>
<gene>
    <name evidence="2" type="ORF">A9R00_03410</name>
</gene>
<dbReference type="InterPro" id="IPR002937">
    <property type="entry name" value="Amino_oxidase"/>
</dbReference>
<feature type="domain" description="Amine oxidase" evidence="1">
    <location>
        <begin position="13"/>
        <end position="267"/>
    </location>
</feature>
<organism evidence="2 3">
    <name type="scientific">Oleispira antarctica</name>
    <dbReference type="NCBI Taxonomy" id="188908"/>
    <lineage>
        <taxon>Bacteria</taxon>
        <taxon>Pseudomonadati</taxon>
        <taxon>Pseudomonadota</taxon>
        <taxon>Gammaproteobacteria</taxon>
        <taxon>Oceanospirillales</taxon>
        <taxon>Oceanospirillaceae</taxon>
        <taxon>Oleispira</taxon>
    </lineage>
</organism>
<dbReference type="Gene3D" id="3.90.660.50">
    <property type="match status" value="1"/>
</dbReference>
<dbReference type="GO" id="GO:0016491">
    <property type="term" value="F:oxidoreductase activity"/>
    <property type="evidence" value="ECO:0007669"/>
    <property type="project" value="InterPro"/>
</dbReference>
<dbReference type="SUPFAM" id="SSF51905">
    <property type="entry name" value="FAD/NAD(P)-binding domain"/>
    <property type="match status" value="1"/>
</dbReference>
<dbReference type="Gene3D" id="3.50.50.60">
    <property type="entry name" value="FAD/NAD(P)-binding domain"/>
    <property type="match status" value="1"/>
</dbReference>